<feature type="domain" description="FAD-binding" evidence="8">
    <location>
        <begin position="22"/>
        <end position="357"/>
    </location>
</feature>
<dbReference type="Gene3D" id="3.50.50.60">
    <property type="entry name" value="FAD/NAD(P)-binding domain"/>
    <property type="match status" value="2"/>
</dbReference>
<dbReference type="NCBIfam" id="TIGR01988">
    <property type="entry name" value="Ubi-OHases"/>
    <property type="match status" value="1"/>
</dbReference>
<dbReference type="NCBIfam" id="NF006593">
    <property type="entry name" value="PRK09126.1"/>
    <property type="match status" value="1"/>
</dbReference>
<proteinExistence type="inferred from homology"/>
<dbReference type="PRINTS" id="PR00420">
    <property type="entry name" value="RNGMNOXGNASE"/>
</dbReference>
<comment type="cofactor">
    <cofactor evidence="1">
        <name>FAD</name>
        <dbReference type="ChEBI" id="CHEBI:57692"/>
    </cofactor>
</comment>
<comment type="pathway">
    <text evidence="2">Cofactor biosynthesis; ubiquinone biosynthesis.</text>
</comment>
<evidence type="ECO:0000259" key="8">
    <source>
        <dbReference type="Pfam" id="PF01494"/>
    </source>
</evidence>
<dbReference type="RefSeq" id="WP_377002616.1">
    <property type="nucleotide sequence ID" value="NZ_JBHSGG010000002.1"/>
</dbReference>
<comment type="caution">
    <text evidence="9">The sequence shown here is derived from an EMBL/GenBank/DDBJ whole genome shotgun (WGS) entry which is preliminary data.</text>
</comment>
<dbReference type="Pfam" id="PF01494">
    <property type="entry name" value="FAD_binding_3"/>
    <property type="match status" value="1"/>
</dbReference>
<accession>A0ABV9NJ08</accession>
<dbReference type="PANTHER" id="PTHR43876:SF25">
    <property type="entry name" value="MONOOXYGENASE NMA2164"/>
    <property type="match status" value="1"/>
</dbReference>
<dbReference type="EMBL" id="JBHSGG010000002">
    <property type="protein sequence ID" value="MFC4726703.1"/>
    <property type="molecule type" value="Genomic_DNA"/>
</dbReference>
<dbReference type="InterPro" id="IPR036188">
    <property type="entry name" value="FAD/NAD-bd_sf"/>
</dbReference>
<dbReference type="Proteomes" id="UP001595892">
    <property type="component" value="Unassembled WGS sequence"/>
</dbReference>
<keyword evidence="4" id="KW-0285">Flavoprotein</keyword>
<evidence type="ECO:0000256" key="2">
    <source>
        <dbReference type="ARBA" id="ARBA00004749"/>
    </source>
</evidence>
<evidence type="ECO:0000256" key="3">
    <source>
        <dbReference type="ARBA" id="ARBA00005349"/>
    </source>
</evidence>
<evidence type="ECO:0000256" key="7">
    <source>
        <dbReference type="ARBA" id="ARBA00023033"/>
    </source>
</evidence>
<name>A0ABV9NJ08_9GAMM</name>
<dbReference type="InterPro" id="IPR051205">
    <property type="entry name" value="UbiH/COQ6_monooxygenase"/>
</dbReference>
<keyword evidence="10" id="KW-1185">Reference proteome</keyword>
<dbReference type="InterPro" id="IPR002938">
    <property type="entry name" value="FAD-bd"/>
</dbReference>
<evidence type="ECO:0000256" key="6">
    <source>
        <dbReference type="ARBA" id="ARBA00023002"/>
    </source>
</evidence>
<reference evidence="10" key="1">
    <citation type="journal article" date="2019" name="Int. J. Syst. Evol. Microbiol.">
        <title>The Global Catalogue of Microorganisms (GCM) 10K type strain sequencing project: providing services to taxonomists for standard genome sequencing and annotation.</title>
        <authorList>
            <consortium name="The Broad Institute Genomics Platform"/>
            <consortium name="The Broad Institute Genome Sequencing Center for Infectious Disease"/>
            <person name="Wu L."/>
            <person name="Ma J."/>
        </authorList>
    </citation>
    <scope>NUCLEOTIDE SEQUENCE [LARGE SCALE GENOMIC DNA]</scope>
    <source>
        <strain evidence="10">CGMCC 1.13574</strain>
    </source>
</reference>
<comment type="similarity">
    <text evidence="3">Belongs to the UbiH/COQ6 family.</text>
</comment>
<evidence type="ECO:0000313" key="9">
    <source>
        <dbReference type="EMBL" id="MFC4726703.1"/>
    </source>
</evidence>
<dbReference type="InterPro" id="IPR010971">
    <property type="entry name" value="UbiH/COQ6"/>
</dbReference>
<dbReference type="SUPFAM" id="SSF51905">
    <property type="entry name" value="FAD/NAD(P)-binding domain"/>
    <property type="match status" value="1"/>
</dbReference>
<evidence type="ECO:0000256" key="4">
    <source>
        <dbReference type="ARBA" id="ARBA00022630"/>
    </source>
</evidence>
<gene>
    <name evidence="9" type="primary">ubiM</name>
    <name evidence="9" type="ORF">ACFO3Q_00730</name>
</gene>
<dbReference type="PANTHER" id="PTHR43876">
    <property type="entry name" value="UBIQUINONE BIOSYNTHESIS MONOOXYGENASE COQ6, MITOCHONDRIAL"/>
    <property type="match status" value="1"/>
</dbReference>
<protein>
    <submittedName>
        <fullName evidence="9">5-demethoxyubiquinol-8 5-hydroxylase UbiM</fullName>
    </submittedName>
</protein>
<evidence type="ECO:0000256" key="5">
    <source>
        <dbReference type="ARBA" id="ARBA00022827"/>
    </source>
</evidence>
<sequence length="412" mass="42999">MSAAASPRVADGAAPDAGACSAEVVVVGAGPAGLSLAAALGSAGLEVLVVEAQAAAALAEPAPDGREIALTHASRALLEGLGIWERLPQDDIHPLRDAQVLDGPDGARLRVGAGGTGAEQLGWLVPNHRIRAAAWEAVAACPRVRVLDGCRVADATLEGGLRQVRLEDGRVLRAPLLVAADSRFSATRRQLGIGARMRDFGRSMVLCRVALARPHEDVAWEWFDYGQTLALLPLSGQRASAVLTLPHEAAAALSALEGEALGAALTARFHGRFGDMRPLGPCHAYPLVGVYADRFDAPRAALVGDAAVGMHPVTAHGFNFGLQGQARLARRVVAAHRAGGDVGAPALLAAYAAEHRRATLPLFLATNLVASLYTDTRAPARLLRDLAVRGAARMAPFRRALARHLTQVPRDG</sequence>
<keyword evidence="5" id="KW-0274">FAD</keyword>
<evidence type="ECO:0000313" key="10">
    <source>
        <dbReference type="Proteomes" id="UP001595892"/>
    </source>
</evidence>
<keyword evidence="7" id="KW-0503">Monooxygenase</keyword>
<organism evidence="9 10">
    <name type="scientific">Coralloluteibacterium thermophilum</name>
    <dbReference type="NCBI Taxonomy" id="2707049"/>
    <lineage>
        <taxon>Bacteria</taxon>
        <taxon>Pseudomonadati</taxon>
        <taxon>Pseudomonadota</taxon>
        <taxon>Gammaproteobacteria</taxon>
        <taxon>Lysobacterales</taxon>
        <taxon>Lysobacteraceae</taxon>
        <taxon>Coralloluteibacterium</taxon>
    </lineage>
</organism>
<evidence type="ECO:0000256" key="1">
    <source>
        <dbReference type="ARBA" id="ARBA00001974"/>
    </source>
</evidence>
<keyword evidence="6" id="KW-0560">Oxidoreductase</keyword>